<dbReference type="PROSITE" id="PS50011">
    <property type="entry name" value="PROTEIN_KINASE_DOM"/>
    <property type="match status" value="1"/>
</dbReference>
<comment type="similarity">
    <text evidence="5">Belongs to the protein kinase superfamily. Ser/Thr protein kinase family. GCN2 subfamily.</text>
</comment>
<dbReference type="InterPro" id="IPR008271">
    <property type="entry name" value="Ser/Thr_kinase_AS"/>
</dbReference>
<evidence type="ECO:0000256" key="1">
    <source>
        <dbReference type="ARBA" id="ARBA00022679"/>
    </source>
</evidence>
<evidence type="ECO:0000256" key="3">
    <source>
        <dbReference type="ARBA" id="ARBA00022777"/>
    </source>
</evidence>
<feature type="compositionally biased region" description="Basic and acidic residues" evidence="7">
    <location>
        <begin position="512"/>
        <end position="534"/>
    </location>
</feature>
<keyword evidence="2 6" id="KW-0547">Nucleotide-binding</keyword>
<feature type="region of interest" description="Disordered" evidence="7">
    <location>
        <begin position="564"/>
        <end position="615"/>
    </location>
</feature>
<dbReference type="InterPro" id="IPR011009">
    <property type="entry name" value="Kinase-like_dom_sf"/>
</dbReference>
<dbReference type="GO" id="GO:0005737">
    <property type="term" value="C:cytoplasm"/>
    <property type="evidence" value="ECO:0007669"/>
    <property type="project" value="TreeGrafter"/>
</dbReference>
<evidence type="ECO:0000256" key="4">
    <source>
        <dbReference type="ARBA" id="ARBA00022840"/>
    </source>
</evidence>
<dbReference type="SUPFAM" id="SSF56112">
    <property type="entry name" value="Protein kinase-like (PK-like)"/>
    <property type="match status" value="1"/>
</dbReference>
<protein>
    <submittedName>
        <fullName evidence="9">Probable serine/threonine-protein kinase DDB_G0278901</fullName>
    </submittedName>
</protein>
<dbReference type="GO" id="GO:0004672">
    <property type="term" value="F:protein kinase activity"/>
    <property type="evidence" value="ECO:0007669"/>
    <property type="project" value="InterPro"/>
</dbReference>
<feature type="domain" description="Protein kinase" evidence="8">
    <location>
        <begin position="4"/>
        <end position="352"/>
    </location>
</feature>
<dbReference type="GO" id="GO:0005524">
    <property type="term" value="F:ATP binding"/>
    <property type="evidence" value="ECO:0007669"/>
    <property type="project" value="UniProtKB-UniRule"/>
</dbReference>
<organism evidence="9">
    <name type="scientific">Phallusia mammillata</name>
    <dbReference type="NCBI Taxonomy" id="59560"/>
    <lineage>
        <taxon>Eukaryota</taxon>
        <taxon>Metazoa</taxon>
        <taxon>Chordata</taxon>
        <taxon>Tunicata</taxon>
        <taxon>Ascidiacea</taxon>
        <taxon>Phlebobranchia</taxon>
        <taxon>Ascidiidae</taxon>
        <taxon>Phallusia</taxon>
    </lineage>
</organism>
<dbReference type="InterPro" id="IPR000719">
    <property type="entry name" value="Prot_kinase_dom"/>
</dbReference>
<dbReference type="PROSITE" id="PS00107">
    <property type="entry name" value="PROTEIN_KINASE_ATP"/>
    <property type="match status" value="1"/>
</dbReference>
<feature type="compositionally biased region" description="Low complexity" evidence="7">
    <location>
        <begin position="497"/>
        <end position="510"/>
    </location>
</feature>
<evidence type="ECO:0000313" key="9">
    <source>
        <dbReference type="EMBL" id="CAB3264754.1"/>
    </source>
</evidence>
<gene>
    <name evidence="9" type="primary">Pdik1l</name>
</gene>
<evidence type="ECO:0000256" key="6">
    <source>
        <dbReference type="PROSITE-ProRule" id="PRU10141"/>
    </source>
</evidence>
<dbReference type="AlphaFoldDB" id="A0A6F9DMV1"/>
<evidence type="ECO:0000256" key="2">
    <source>
        <dbReference type="ARBA" id="ARBA00022741"/>
    </source>
</evidence>
<sequence>MNNYTDLVEIGKGSFGTVYKALKRNYKEPFAIKKVRCNAPENVELALQEFWTLSYLQKHLNIIRFEECYLQHAGKMRSMKHGDVSSPSYLYLVEMSIKGESAMTRGRYHLWFVMEYCDGGDMNDYLLSRVPIAKLNASFMSQLADGIAFLHRNSVVHRDLKPENILVRTSSCESGGGSPFPTLKIADFGLSKVCSSKTQSQVNVDTCWLSSACGSDFFMAPEVFEGHYTAKADVFALGIMFWAIMDRITFIDATTKKVLLGTYIRRDKDVLPVGEALLDDSKLNLNELLSNTGIRKNVIFARGMERSKVVQSSTCVSANKSKLRNLISGMLNPNADVRPTSQELLAKLKAVLNLETKSKKKQVTKLSPKKSSLKTCSKLKTNPVLPCVDARSPVTIEQCRRPKRGHLHRIVCANDAAEDEANNASSANSAAPIYSPTKRVTRSSSSLISERSPTPPTTSRVLRSRKGSTTSMQAEMHSAVKHSKSPRKNKLRGANAKSSVTDSSPKSTKTVKSKELLRVRKKSPSEGEKPARAAKCDRILRSSFTTRRKTLRAWKQRDVWTTVEKTNPPRGKKNATTTVNKNPKESTIAESNDDLKPEDISDESVSDEVASPNPHQVAVKKRWKHLSENTAKNEVNAEVQGRVSPNMATNKRRRNTVISISTTTIKPKPVYSPPERNTRKDILRTLVKEVAEEADENVSVVHQPIPTRVRPSLKQQIKESVKLPLATFPKPKAAPESNRRLTVQPPKLRLKGDKRSKDPESPPPKAYTEPIGASTNEAASDDTFASPPAQNSFATADKPAHLLKRKLSEPREESTPKRPRHDIPAKMFYSGSWQPAPWSHQPISSRLPIYQSVSPSQTIPTYSQAFRWSLNSLSVGNSPRMSSRPSVSSSLPPSPHTAGSSGRYLASFLDGVNHPLIPQIYKSTTDPIFQRRSHDSSTLLHTNPMLSSDFFVRAYARKSISHDLSPASPSSFLLQGPPTVPPVD</sequence>
<feature type="compositionally biased region" description="Basic residues" evidence="7">
    <location>
        <begin position="479"/>
        <end position="491"/>
    </location>
</feature>
<dbReference type="GO" id="GO:0110031">
    <property type="term" value="P:negative regulation of G2/MI transition of meiotic cell cycle"/>
    <property type="evidence" value="ECO:0007669"/>
    <property type="project" value="TreeGrafter"/>
</dbReference>
<feature type="region of interest" description="Disordered" evidence="7">
    <location>
        <begin position="963"/>
        <end position="984"/>
    </location>
</feature>
<keyword evidence="1" id="KW-0808">Transferase</keyword>
<feature type="binding site" evidence="6">
    <location>
        <position position="34"/>
    </location>
    <ligand>
        <name>ATP</name>
        <dbReference type="ChEBI" id="CHEBI:30616"/>
    </ligand>
</feature>
<dbReference type="Pfam" id="PF00069">
    <property type="entry name" value="Pkinase"/>
    <property type="match status" value="1"/>
</dbReference>
<feature type="region of interest" description="Disordered" evidence="7">
    <location>
        <begin position="423"/>
        <end position="534"/>
    </location>
</feature>
<feature type="region of interest" description="Disordered" evidence="7">
    <location>
        <begin position="723"/>
        <end position="797"/>
    </location>
</feature>
<dbReference type="PROSITE" id="PS00108">
    <property type="entry name" value="PROTEIN_KINASE_ST"/>
    <property type="match status" value="1"/>
</dbReference>
<feature type="compositionally biased region" description="Low complexity" evidence="7">
    <location>
        <begin position="443"/>
        <end position="452"/>
    </location>
</feature>
<keyword evidence="3 9" id="KW-0418">Kinase</keyword>
<evidence type="ECO:0000259" key="8">
    <source>
        <dbReference type="PROSITE" id="PS50011"/>
    </source>
</evidence>
<dbReference type="Gene3D" id="3.30.200.20">
    <property type="entry name" value="Phosphorylase Kinase, domain 1"/>
    <property type="match status" value="1"/>
</dbReference>
<accession>A0A6F9DMV1</accession>
<keyword evidence="4 6" id="KW-0067">ATP-binding</keyword>
<dbReference type="InterPro" id="IPR050339">
    <property type="entry name" value="CC_SR_Kinase"/>
</dbReference>
<dbReference type="PANTHER" id="PTHR11042:SF190">
    <property type="entry name" value="MITOSIS INHIBITOR PROTEIN KINASE MIK1"/>
    <property type="match status" value="1"/>
</dbReference>
<evidence type="ECO:0000256" key="7">
    <source>
        <dbReference type="SAM" id="MobiDB-lite"/>
    </source>
</evidence>
<dbReference type="InterPro" id="IPR017441">
    <property type="entry name" value="Protein_kinase_ATP_BS"/>
</dbReference>
<evidence type="ECO:0000256" key="5">
    <source>
        <dbReference type="ARBA" id="ARBA00037982"/>
    </source>
</evidence>
<dbReference type="GO" id="GO:0005634">
    <property type="term" value="C:nucleus"/>
    <property type="evidence" value="ECO:0007669"/>
    <property type="project" value="TreeGrafter"/>
</dbReference>
<reference evidence="9" key="1">
    <citation type="submission" date="2020-04" db="EMBL/GenBank/DDBJ databases">
        <authorList>
            <person name="Neveu A P."/>
        </authorList>
    </citation>
    <scope>NUCLEOTIDE SEQUENCE</scope>
    <source>
        <tissue evidence="9">Whole embryo</tissue>
    </source>
</reference>
<dbReference type="EMBL" id="LR788892">
    <property type="protein sequence ID" value="CAB3264754.1"/>
    <property type="molecule type" value="mRNA"/>
</dbReference>
<feature type="compositionally biased region" description="Basic and acidic residues" evidence="7">
    <location>
        <begin position="750"/>
        <end position="760"/>
    </location>
</feature>
<proteinExistence type="evidence at transcript level"/>
<dbReference type="SMART" id="SM00220">
    <property type="entry name" value="S_TKc"/>
    <property type="match status" value="1"/>
</dbReference>
<feature type="compositionally biased region" description="Polar residues" evidence="7">
    <location>
        <begin position="457"/>
        <end position="473"/>
    </location>
</feature>
<feature type="region of interest" description="Disordered" evidence="7">
    <location>
        <begin position="877"/>
        <end position="902"/>
    </location>
</feature>
<dbReference type="Gene3D" id="1.10.510.10">
    <property type="entry name" value="Transferase(Phosphotransferase) domain 1"/>
    <property type="match status" value="1"/>
</dbReference>
<feature type="compositionally biased region" description="Low complexity" evidence="7">
    <location>
        <begin position="878"/>
        <end position="891"/>
    </location>
</feature>
<dbReference type="PANTHER" id="PTHR11042">
    <property type="entry name" value="EUKARYOTIC TRANSLATION INITIATION FACTOR 2-ALPHA KINASE EIF2-ALPHA KINASE -RELATED"/>
    <property type="match status" value="1"/>
</dbReference>
<name>A0A6F9DMV1_9ASCI</name>